<evidence type="ECO:0000259" key="1">
    <source>
        <dbReference type="Pfam" id="PF13676"/>
    </source>
</evidence>
<reference evidence="3" key="1">
    <citation type="journal article" date="2019" name="Int. J. Syst. Evol. Microbiol.">
        <title>The Global Catalogue of Microorganisms (GCM) 10K type strain sequencing project: providing services to taxonomists for standard genome sequencing and annotation.</title>
        <authorList>
            <consortium name="The Broad Institute Genomics Platform"/>
            <consortium name="The Broad Institute Genome Sequencing Center for Infectious Disease"/>
            <person name="Wu L."/>
            <person name="Ma J."/>
        </authorList>
    </citation>
    <scope>NUCLEOTIDE SEQUENCE [LARGE SCALE GENOMIC DNA]</scope>
    <source>
        <strain evidence="3">CCM 8947</strain>
    </source>
</reference>
<proteinExistence type="predicted"/>
<dbReference type="Gene3D" id="3.40.50.10140">
    <property type="entry name" value="Toll/interleukin-1 receptor homology (TIR) domain"/>
    <property type="match status" value="1"/>
</dbReference>
<protein>
    <submittedName>
        <fullName evidence="2">Toll/interleukin-1 receptor domain-containing protein</fullName>
    </submittedName>
</protein>
<feature type="domain" description="TIR" evidence="1">
    <location>
        <begin position="2"/>
        <end position="122"/>
    </location>
</feature>
<evidence type="ECO:0000313" key="3">
    <source>
        <dbReference type="Proteomes" id="UP001597192"/>
    </source>
</evidence>
<comment type="caution">
    <text evidence="2">The sequence shown here is derived from an EMBL/GenBank/DDBJ whole genome shotgun (WGS) entry which is preliminary data.</text>
</comment>
<name>A0ABW4CKW0_9LACO</name>
<gene>
    <name evidence="2" type="ORF">ACFQ47_02440</name>
</gene>
<dbReference type="SUPFAM" id="SSF52200">
    <property type="entry name" value="Toll/Interleukin receptor TIR domain"/>
    <property type="match status" value="1"/>
</dbReference>
<accession>A0ABW4CKW0</accession>
<dbReference type="Pfam" id="PF13676">
    <property type="entry name" value="TIR_2"/>
    <property type="match status" value="1"/>
</dbReference>
<dbReference type="Proteomes" id="UP001597192">
    <property type="component" value="Unassembled WGS sequence"/>
</dbReference>
<sequence length="259" mass="29540">MIFLSHNKLDKAVVEPIAIRLSNLYGQDNVFYDSWSIQPGDGIIDKMNEGLSKCEFFFFFVSVNSLSSKMVTMEWQNTIMRSAQADVKLIPIRLDGSIMPTILLQTLYIDLFQNGIEVAFKQMVDVINGTNTFHEASYSFSNLGFKFQQKDDSYIFTVEALHYMEPMSKYLLIFDNPLKDLDVKIESSMFQSNSFEDVKFGGLQGNGWYVAVYDATVPGFPVKISVTPKSDIKPNFRAILHQVSEEKWQIIPPINSFSI</sequence>
<organism evidence="2 3">
    <name type="scientific">Lacticaseibacillus yichunensis</name>
    <dbReference type="NCBI Taxonomy" id="2486015"/>
    <lineage>
        <taxon>Bacteria</taxon>
        <taxon>Bacillati</taxon>
        <taxon>Bacillota</taxon>
        <taxon>Bacilli</taxon>
        <taxon>Lactobacillales</taxon>
        <taxon>Lactobacillaceae</taxon>
        <taxon>Lacticaseibacillus</taxon>
    </lineage>
</organism>
<dbReference type="InterPro" id="IPR000157">
    <property type="entry name" value="TIR_dom"/>
</dbReference>
<keyword evidence="3" id="KW-1185">Reference proteome</keyword>
<keyword evidence="2" id="KW-0675">Receptor</keyword>
<evidence type="ECO:0000313" key="2">
    <source>
        <dbReference type="EMBL" id="MFD1431545.1"/>
    </source>
</evidence>
<dbReference type="EMBL" id="JBHTOG010000011">
    <property type="protein sequence ID" value="MFD1431545.1"/>
    <property type="molecule type" value="Genomic_DNA"/>
</dbReference>
<dbReference type="RefSeq" id="WP_125696921.1">
    <property type="nucleotide sequence ID" value="NZ_JBHTOG010000011.1"/>
</dbReference>
<dbReference type="InterPro" id="IPR035897">
    <property type="entry name" value="Toll_tir_struct_dom_sf"/>
</dbReference>